<keyword evidence="2" id="KW-1185">Reference proteome</keyword>
<proteinExistence type="predicted"/>
<sequence length="420" mass="45706">MESQLVREQDRPATVGLHSFVEGEVDERFSDEKGVLKKVKAKAKKLTESIAKHGHEHEQGRCYRGLDDRDLDEGDEEAETDPEVHGAPIYESEVFVTGVSPRSGGLKRVESPREEAVPAPANTPATTPHCSSPALGTDRVPDQTIDNFLRPFRAEEDPHSPTRRNHPANYQTKVSDPSGLGAQEVDVSSLIQSARKLTIASEPESRMEQDNILTTGTGSHHHFSPEMAAESNRTEDDGDKLPTQKRYTEKIISLIADKVTSAKDIIVSKLGFSDKDRSSPETSEKDCKSATDHGEEASFPPPTKGIAAVVTEKLSPVYEKAVQTGSTVVSRVRGDVSTGRDMATEKSQEKGASARNYLAEKLKPGEEDKALSDMIKGALHMRKREPAAAPVSSGSDDETKTDVDVGKERGEERSLQGSTI</sequence>
<protein>
    <submittedName>
        <fullName evidence="1">Uncharacterized protein</fullName>
    </submittedName>
</protein>
<gene>
    <name evidence="1" type="ORF">MLD38_030371</name>
</gene>
<organism evidence="1 2">
    <name type="scientific">Melastoma candidum</name>
    <dbReference type="NCBI Taxonomy" id="119954"/>
    <lineage>
        <taxon>Eukaryota</taxon>
        <taxon>Viridiplantae</taxon>
        <taxon>Streptophyta</taxon>
        <taxon>Embryophyta</taxon>
        <taxon>Tracheophyta</taxon>
        <taxon>Spermatophyta</taxon>
        <taxon>Magnoliopsida</taxon>
        <taxon>eudicotyledons</taxon>
        <taxon>Gunneridae</taxon>
        <taxon>Pentapetalae</taxon>
        <taxon>rosids</taxon>
        <taxon>malvids</taxon>
        <taxon>Myrtales</taxon>
        <taxon>Melastomataceae</taxon>
        <taxon>Melastomatoideae</taxon>
        <taxon>Melastomateae</taxon>
        <taxon>Melastoma</taxon>
    </lineage>
</organism>
<reference evidence="2" key="1">
    <citation type="journal article" date="2023" name="Front. Plant Sci.">
        <title>Chromosomal-level genome assembly of Melastoma candidum provides insights into trichome evolution.</title>
        <authorList>
            <person name="Zhong Y."/>
            <person name="Wu W."/>
            <person name="Sun C."/>
            <person name="Zou P."/>
            <person name="Liu Y."/>
            <person name="Dai S."/>
            <person name="Zhou R."/>
        </authorList>
    </citation>
    <scope>NUCLEOTIDE SEQUENCE [LARGE SCALE GENOMIC DNA]</scope>
</reference>
<comment type="caution">
    <text evidence="1">The sequence shown here is derived from an EMBL/GenBank/DDBJ whole genome shotgun (WGS) entry which is preliminary data.</text>
</comment>
<name>A0ACB9MLM1_9MYRT</name>
<dbReference type="Proteomes" id="UP001057402">
    <property type="component" value="Chromosome 9"/>
</dbReference>
<dbReference type="EMBL" id="CM042888">
    <property type="protein sequence ID" value="KAI4324929.1"/>
    <property type="molecule type" value="Genomic_DNA"/>
</dbReference>
<accession>A0ACB9MLM1</accession>
<evidence type="ECO:0000313" key="2">
    <source>
        <dbReference type="Proteomes" id="UP001057402"/>
    </source>
</evidence>
<evidence type="ECO:0000313" key="1">
    <source>
        <dbReference type="EMBL" id="KAI4324929.1"/>
    </source>
</evidence>